<protein>
    <submittedName>
        <fullName evidence="3">Importin-4-like</fullName>
    </submittedName>
</protein>
<evidence type="ECO:0000313" key="3">
    <source>
        <dbReference type="RefSeq" id="XP_008484777.2"/>
    </source>
</evidence>
<organism evidence="2 3">
    <name type="scientific">Diaphorina citri</name>
    <name type="common">Asian citrus psyllid</name>
    <dbReference type="NCBI Taxonomy" id="121845"/>
    <lineage>
        <taxon>Eukaryota</taxon>
        <taxon>Metazoa</taxon>
        <taxon>Ecdysozoa</taxon>
        <taxon>Arthropoda</taxon>
        <taxon>Hexapoda</taxon>
        <taxon>Insecta</taxon>
        <taxon>Pterygota</taxon>
        <taxon>Neoptera</taxon>
        <taxon>Paraneoptera</taxon>
        <taxon>Hemiptera</taxon>
        <taxon>Sternorrhyncha</taxon>
        <taxon>Psylloidea</taxon>
        <taxon>Psyllidae</taxon>
        <taxon>Diaphorininae</taxon>
        <taxon>Diaphorina</taxon>
    </lineage>
</organism>
<evidence type="ECO:0000256" key="1">
    <source>
        <dbReference type="SAM" id="MobiDB-lite"/>
    </source>
</evidence>
<proteinExistence type="predicted"/>
<dbReference type="GeneID" id="103521443"/>
<dbReference type="InterPro" id="IPR016024">
    <property type="entry name" value="ARM-type_fold"/>
</dbReference>
<dbReference type="Gene3D" id="1.25.10.10">
    <property type="entry name" value="Leucine-rich Repeat Variant"/>
    <property type="match status" value="1"/>
</dbReference>
<gene>
    <name evidence="3" type="primary">LOC103521443</name>
</gene>
<keyword evidence="2" id="KW-1185">Reference proteome</keyword>
<dbReference type="AlphaFoldDB" id="A0A1S3DP24"/>
<dbReference type="KEGG" id="dci:103521443"/>
<dbReference type="RefSeq" id="XP_008484777.2">
    <property type="nucleotide sequence ID" value="XM_008486555.2"/>
</dbReference>
<dbReference type="STRING" id="121845.A0A1S3DP24"/>
<name>A0A1S3DP24_DIACI</name>
<reference evidence="3" key="1">
    <citation type="submission" date="2025-08" db="UniProtKB">
        <authorList>
            <consortium name="RefSeq"/>
        </authorList>
    </citation>
    <scope>IDENTIFICATION</scope>
</reference>
<evidence type="ECO:0000313" key="2">
    <source>
        <dbReference type="Proteomes" id="UP000079169"/>
    </source>
</evidence>
<sequence>MLSSAVDDPETAKVAFQLFASVATILKQDMVYLPNIIELLVSSIENDNEYVARLKEEDGLDVFVGDEDNEEESEDVGNEEDIDFDETRSEEDDDVEGYTYDCSKLDEKEEALDAVREIAKVTGPAFTQYLQQSFDAVYRTLYHPHEGVRGAAVETLVQLCTVQSPGPLLAKCLDVVVPKLREIISTDESKDVVIKALGGLRDVLSELGPAALASEGHLEAVHNALREVINKKTKAQRTSFDEEEDEEAEREVQVVESAGEVLPALSKPRHSSHNKVQLCTVQSPGPLLAKCLDVVVPKLREIISTDESKDVVIKALAYRVLHCIGC</sequence>
<feature type="region of interest" description="Disordered" evidence="1">
    <location>
        <begin position="66"/>
        <end position="96"/>
    </location>
</feature>
<accession>A0A1S3DP24</accession>
<dbReference type="SUPFAM" id="SSF48371">
    <property type="entry name" value="ARM repeat"/>
    <property type="match status" value="1"/>
</dbReference>
<dbReference type="Proteomes" id="UP000079169">
    <property type="component" value="Unplaced"/>
</dbReference>
<dbReference type="InterPro" id="IPR011989">
    <property type="entry name" value="ARM-like"/>
</dbReference>
<dbReference type="PaxDb" id="121845-A0A1S3DP24"/>